<proteinExistence type="predicted"/>
<protein>
    <submittedName>
        <fullName evidence="1">Uncharacterized protein</fullName>
    </submittedName>
</protein>
<dbReference type="Proteomes" id="UP000276133">
    <property type="component" value="Unassembled WGS sequence"/>
</dbReference>
<dbReference type="EMBL" id="REGN01008713">
    <property type="protein sequence ID" value="RNA02925.1"/>
    <property type="molecule type" value="Genomic_DNA"/>
</dbReference>
<evidence type="ECO:0000313" key="2">
    <source>
        <dbReference type="Proteomes" id="UP000276133"/>
    </source>
</evidence>
<keyword evidence="2" id="KW-1185">Reference proteome</keyword>
<organism evidence="1 2">
    <name type="scientific">Brachionus plicatilis</name>
    <name type="common">Marine rotifer</name>
    <name type="synonym">Brachionus muelleri</name>
    <dbReference type="NCBI Taxonomy" id="10195"/>
    <lineage>
        <taxon>Eukaryota</taxon>
        <taxon>Metazoa</taxon>
        <taxon>Spiralia</taxon>
        <taxon>Gnathifera</taxon>
        <taxon>Rotifera</taxon>
        <taxon>Eurotatoria</taxon>
        <taxon>Monogononta</taxon>
        <taxon>Pseudotrocha</taxon>
        <taxon>Ploima</taxon>
        <taxon>Brachionidae</taxon>
        <taxon>Brachionus</taxon>
    </lineage>
</organism>
<dbReference type="AlphaFoldDB" id="A0A3M7PVY4"/>
<name>A0A3M7PVY4_BRAPC</name>
<evidence type="ECO:0000313" key="1">
    <source>
        <dbReference type="EMBL" id="RNA02925.1"/>
    </source>
</evidence>
<comment type="caution">
    <text evidence="1">The sequence shown here is derived from an EMBL/GenBank/DDBJ whole genome shotgun (WGS) entry which is preliminary data.</text>
</comment>
<gene>
    <name evidence="1" type="ORF">BpHYR1_020807</name>
</gene>
<accession>A0A3M7PVY4</accession>
<sequence>MIGPNKKINRLLSYVYLKSFNTFVDWDFCRLFQSKVSLLISIITSKDQEMNHSNNVYIAFNLRAYSTK</sequence>
<reference evidence="1 2" key="1">
    <citation type="journal article" date="2018" name="Sci. Rep.">
        <title>Genomic signatures of local adaptation to the degree of environmental predictability in rotifers.</title>
        <authorList>
            <person name="Franch-Gras L."/>
            <person name="Hahn C."/>
            <person name="Garcia-Roger E.M."/>
            <person name="Carmona M.J."/>
            <person name="Serra M."/>
            <person name="Gomez A."/>
        </authorList>
    </citation>
    <scope>NUCLEOTIDE SEQUENCE [LARGE SCALE GENOMIC DNA]</scope>
    <source>
        <strain evidence="1">HYR1</strain>
    </source>
</reference>